<gene>
    <name evidence="3" type="ORF">A3K49_02455</name>
</gene>
<dbReference type="PANTHER" id="PTHR43685">
    <property type="entry name" value="GLYCOSYLTRANSFERASE"/>
    <property type="match status" value="1"/>
</dbReference>
<comment type="caution">
    <text evidence="3">The sequence shown here is derived from an EMBL/GenBank/DDBJ whole genome shotgun (WGS) entry which is preliminary data.</text>
</comment>
<dbReference type="SUPFAM" id="SSF53448">
    <property type="entry name" value="Nucleotide-diphospho-sugar transferases"/>
    <property type="match status" value="1"/>
</dbReference>
<dbReference type="InterPro" id="IPR050834">
    <property type="entry name" value="Glycosyltransf_2"/>
</dbReference>
<reference evidence="3 4" key="1">
    <citation type="journal article" date="2016" name="Nat. Commun.">
        <title>Thousands of microbial genomes shed light on interconnected biogeochemical processes in an aquifer system.</title>
        <authorList>
            <person name="Anantharaman K."/>
            <person name="Brown C.T."/>
            <person name="Hug L.A."/>
            <person name="Sharon I."/>
            <person name="Castelle C.J."/>
            <person name="Probst A.J."/>
            <person name="Thomas B.C."/>
            <person name="Singh A."/>
            <person name="Wilkins M.J."/>
            <person name="Karaoz U."/>
            <person name="Brodie E.L."/>
            <person name="Williams K.H."/>
            <person name="Hubbard S.S."/>
            <person name="Banfield J.F."/>
        </authorList>
    </citation>
    <scope>NUCLEOTIDE SEQUENCE [LARGE SCALE GENOMIC DNA]</scope>
</reference>
<accession>A0A1F4T515</accession>
<protein>
    <recommendedName>
        <fullName evidence="1 2">Glycosyltransferase 2-like domain-containing protein</fullName>
    </recommendedName>
</protein>
<proteinExistence type="predicted"/>
<dbReference type="Gene3D" id="3.90.550.10">
    <property type="entry name" value="Spore Coat Polysaccharide Biosynthesis Protein SpsA, Chain A"/>
    <property type="match status" value="1"/>
</dbReference>
<dbReference type="Pfam" id="PF13632">
    <property type="entry name" value="Glyco_trans_2_3"/>
    <property type="match status" value="1"/>
</dbReference>
<dbReference type="PANTHER" id="PTHR43685:SF11">
    <property type="entry name" value="GLYCOSYLTRANSFERASE TAGX-RELATED"/>
    <property type="match status" value="1"/>
</dbReference>
<evidence type="ECO:0000259" key="2">
    <source>
        <dbReference type="Pfam" id="PF13632"/>
    </source>
</evidence>
<evidence type="ECO:0000259" key="1">
    <source>
        <dbReference type="Pfam" id="PF00535"/>
    </source>
</evidence>
<sequence length="304" mass="34860">MTPKVSVVIAAHNHAHFLPDCLGSVKAQTYLDYEVIVIDNGSTDNTREVVERLAWDKLRYHYQSDTGSVAGPRNTGGKLARGEYLAYLDSDDSWYPEKLARVMKIFAENPEVDLVTHDLRTVVHGRPGGILFVGPEKGDAFRSLLLGNCVLGSATVVKKIAMDEIGGFDGDKGFVHVEDYETWLRLAARGKKFFFLNETLGDYRIHKNNLSHDFTTAFNNELRVVRKHFQGYVSRYPLDKFLLYRSSLSRIYLRLSYRHFLYGQLRQGLRTAAMSLLNNPYYATSLSLEMIWRRLIKWIKKIKN</sequence>
<organism evidence="3 4">
    <name type="scientific">candidate division WOR-1 bacterium RIFOXYC12_FULL_54_18</name>
    <dbReference type="NCBI Taxonomy" id="1802584"/>
    <lineage>
        <taxon>Bacteria</taxon>
        <taxon>Bacillati</taxon>
        <taxon>Saganbacteria</taxon>
    </lineage>
</organism>
<dbReference type="InterPro" id="IPR029044">
    <property type="entry name" value="Nucleotide-diphossugar_trans"/>
</dbReference>
<dbReference type="AlphaFoldDB" id="A0A1F4T515"/>
<dbReference type="EMBL" id="MEUG01000001">
    <property type="protein sequence ID" value="OGC27852.1"/>
    <property type="molecule type" value="Genomic_DNA"/>
</dbReference>
<feature type="domain" description="Glycosyltransferase 2-like" evidence="1">
    <location>
        <begin position="6"/>
        <end position="112"/>
    </location>
</feature>
<feature type="domain" description="Glycosyltransferase 2-like" evidence="2">
    <location>
        <begin position="150"/>
        <end position="275"/>
    </location>
</feature>
<dbReference type="Proteomes" id="UP000178602">
    <property type="component" value="Unassembled WGS sequence"/>
</dbReference>
<evidence type="ECO:0000313" key="4">
    <source>
        <dbReference type="Proteomes" id="UP000178602"/>
    </source>
</evidence>
<dbReference type="Pfam" id="PF00535">
    <property type="entry name" value="Glycos_transf_2"/>
    <property type="match status" value="1"/>
</dbReference>
<name>A0A1F4T515_UNCSA</name>
<dbReference type="InterPro" id="IPR001173">
    <property type="entry name" value="Glyco_trans_2-like"/>
</dbReference>
<evidence type="ECO:0000313" key="3">
    <source>
        <dbReference type="EMBL" id="OGC27852.1"/>
    </source>
</evidence>